<protein>
    <submittedName>
        <fullName evidence="1">Potassium efflux protein KefA</fullName>
    </submittedName>
</protein>
<organism evidence="1 2">
    <name type="scientific">Haemophilus influenzae</name>
    <dbReference type="NCBI Taxonomy" id="727"/>
    <lineage>
        <taxon>Bacteria</taxon>
        <taxon>Pseudomonadati</taxon>
        <taxon>Pseudomonadota</taxon>
        <taxon>Gammaproteobacteria</taxon>
        <taxon>Pasteurellales</taxon>
        <taxon>Pasteurellaceae</taxon>
        <taxon>Haemophilus</taxon>
    </lineage>
</organism>
<proteinExistence type="predicted"/>
<evidence type="ECO:0000313" key="2">
    <source>
        <dbReference type="Proteomes" id="UP000249936"/>
    </source>
</evidence>
<sequence length="150" mass="17355">MRNILDSLTQTQRTIDEQISALQGTLVLSRIIQQQKQKLPTNLNIQGLSKQIADLRVHIFDITQKRNELYDLDNYINKVESEDGKQFTEAERTQVKTLLTERRKMTSDLIKSLNNQLNLAISLELTQLQITQISDQIQSKLEQQSFLGEK</sequence>
<dbReference type="Proteomes" id="UP000249936">
    <property type="component" value="Unassembled WGS sequence"/>
</dbReference>
<dbReference type="EMBL" id="UASK01000004">
    <property type="protein sequence ID" value="SPX41250.1"/>
    <property type="molecule type" value="Genomic_DNA"/>
</dbReference>
<reference evidence="1 2" key="1">
    <citation type="submission" date="2018-06" db="EMBL/GenBank/DDBJ databases">
        <authorList>
            <consortium name="Pathogen Informatics"/>
            <person name="Doyle S."/>
        </authorList>
    </citation>
    <scope>NUCLEOTIDE SEQUENCE [LARGE SCALE GENOMIC DNA]</scope>
    <source>
        <strain evidence="1 2">NCTC11872</strain>
    </source>
</reference>
<name>A0A2X1PM04_HAEIF</name>
<evidence type="ECO:0000313" key="1">
    <source>
        <dbReference type="EMBL" id="SPX41250.1"/>
    </source>
</evidence>
<dbReference type="AlphaFoldDB" id="A0A2X1PM04"/>
<gene>
    <name evidence="1" type="ORF">NCTC11872_00847</name>
</gene>
<accession>A0A2X1PM04</accession>